<comment type="caution">
    <text evidence="2">The sequence shown here is derived from an EMBL/GenBank/DDBJ whole genome shotgun (WGS) entry which is preliminary data.</text>
</comment>
<sequence>MIEKITQKIGWSNLTIIFLFIIIFSFVFLKKYNREKNAVYTKGISQGINKGVKGNLTLDYTFSAYGDDFKGFVPSSFCSECNHKCCQVGDTVIVRYESGSPKNNDLVVKLPDGAGFSY</sequence>
<keyword evidence="1" id="KW-1133">Transmembrane helix</keyword>
<keyword evidence="1" id="KW-0472">Membrane</keyword>
<gene>
    <name evidence="2" type="ORF">JN11_02093</name>
</gene>
<dbReference type="AlphaFoldDB" id="A0A562U4S2"/>
<evidence type="ECO:0000256" key="1">
    <source>
        <dbReference type="SAM" id="Phobius"/>
    </source>
</evidence>
<evidence type="ECO:0008006" key="4">
    <source>
        <dbReference type="Google" id="ProtNLM"/>
    </source>
</evidence>
<dbReference type="Proteomes" id="UP000317010">
    <property type="component" value="Unassembled WGS sequence"/>
</dbReference>
<keyword evidence="3" id="KW-1185">Reference proteome</keyword>
<accession>A0A562U4S2</accession>
<feature type="transmembrane region" description="Helical" evidence="1">
    <location>
        <begin position="12"/>
        <end position="29"/>
    </location>
</feature>
<keyword evidence="1" id="KW-0812">Transmembrane</keyword>
<proteinExistence type="predicted"/>
<name>A0A562U4S2_9SPHI</name>
<evidence type="ECO:0000313" key="3">
    <source>
        <dbReference type="Proteomes" id="UP000317010"/>
    </source>
</evidence>
<protein>
    <recommendedName>
        <fullName evidence="4">DUF3592 domain-containing protein</fullName>
    </recommendedName>
</protein>
<dbReference type="RefSeq" id="WP_144912256.1">
    <property type="nucleotide sequence ID" value="NZ_VLLI01000005.1"/>
</dbReference>
<organism evidence="2 3">
    <name type="scientific">Mucilaginibacter frigoritolerans</name>
    <dbReference type="NCBI Taxonomy" id="652788"/>
    <lineage>
        <taxon>Bacteria</taxon>
        <taxon>Pseudomonadati</taxon>
        <taxon>Bacteroidota</taxon>
        <taxon>Sphingobacteriia</taxon>
        <taxon>Sphingobacteriales</taxon>
        <taxon>Sphingobacteriaceae</taxon>
        <taxon>Mucilaginibacter</taxon>
    </lineage>
</organism>
<dbReference type="EMBL" id="VLLI01000005">
    <property type="protein sequence ID" value="TWJ00833.1"/>
    <property type="molecule type" value="Genomic_DNA"/>
</dbReference>
<reference evidence="2 3" key="1">
    <citation type="submission" date="2019-07" db="EMBL/GenBank/DDBJ databases">
        <title>Genomic Encyclopedia of Archaeal and Bacterial Type Strains, Phase II (KMG-II): from individual species to whole genera.</title>
        <authorList>
            <person name="Goeker M."/>
        </authorList>
    </citation>
    <scope>NUCLEOTIDE SEQUENCE [LARGE SCALE GENOMIC DNA]</scope>
    <source>
        <strain evidence="2 3">ATCC BAA-1854</strain>
    </source>
</reference>
<evidence type="ECO:0000313" key="2">
    <source>
        <dbReference type="EMBL" id="TWJ00833.1"/>
    </source>
</evidence>